<dbReference type="PATRIC" id="fig|1227486.3.peg.443"/>
<organism evidence="2 3">
    <name type="scientific">Halorubrum distributum JCM 10247</name>
    <dbReference type="NCBI Taxonomy" id="1227486"/>
    <lineage>
        <taxon>Archaea</taxon>
        <taxon>Methanobacteriati</taxon>
        <taxon>Methanobacteriota</taxon>
        <taxon>Stenosarchaea group</taxon>
        <taxon>Halobacteria</taxon>
        <taxon>Halobacteriales</taxon>
        <taxon>Haloferacaceae</taxon>
        <taxon>Halorubrum</taxon>
        <taxon>Halorubrum distributum group</taxon>
    </lineage>
</organism>
<reference evidence="2 3" key="1">
    <citation type="journal article" date="2014" name="PLoS Genet.">
        <title>Phylogenetically driven sequencing of extremely halophilic archaea reveals strategies for static and dynamic osmo-response.</title>
        <authorList>
            <person name="Becker E.A."/>
            <person name="Seitzer P.M."/>
            <person name="Tritt A."/>
            <person name="Larsen D."/>
            <person name="Krusor M."/>
            <person name="Yao A.I."/>
            <person name="Wu D."/>
            <person name="Madern D."/>
            <person name="Eisen J.A."/>
            <person name="Darling A.E."/>
            <person name="Facciotti M.T."/>
        </authorList>
    </citation>
    <scope>NUCLEOTIDE SEQUENCE [LARGE SCALE GENOMIC DNA]</scope>
    <source>
        <strain evidence="2 3">JCM 10247</strain>
    </source>
</reference>
<protein>
    <submittedName>
        <fullName evidence="2">Uncharacterized protein</fullName>
    </submittedName>
</protein>
<dbReference type="EMBL" id="AOIW01000029">
    <property type="protein sequence ID" value="ELZ36005.1"/>
    <property type="molecule type" value="Genomic_DNA"/>
</dbReference>
<evidence type="ECO:0000313" key="3">
    <source>
        <dbReference type="Proteomes" id="UP000011572"/>
    </source>
</evidence>
<gene>
    <name evidence="2" type="ORF">C473_02650</name>
</gene>
<feature type="transmembrane region" description="Helical" evidence="1">
    <location>
        <begin position="50"/>
        <end position="72"/>
    </location>
</feature>
<dbReference type="AlphaFoldDB" id="M0DKM8"/>
<name>M0DKM8_9EURY</name>
<keyword evidence="1" id="KW-0472">Membrane</keyword>
<accession>M0DKM8</accession>
<evidence type="ECO:0000313" key="2">
    <source>
        <dbReference type="EMBL" id="ELZ36005.1"/>
    </source>
</evidence>
<comment type="caution">
    <text evidence="2">The sequence shown here is derived from an EMBL/GenBank/DDBJ whole genome shotgun (WGS) entry which is preliminary data.</text>
</comment>
<keyword evidence="1" id="KW-1133">Transmembrane helix</keyword>
<feature type="transmembrane region" description="Helical" evidence="1">
    <location>
        <begin position="20"/>
        <end position="38"/>
    </location>
</feature>
<evidence type="ECO:0000256" key="1">
    <source>
        <dbReference type="SAM" id="Phobius"/>
    </source>
</evidence>
<keyword evidence="1" id="KW-0812">Transmembrane</keyword>
<proteinExistence type="predicted"/>
<sequence>MSGGASERMRFPSPSPSEYALNTALVVLTLAVLQYTGWLWADPAGLDPAFLVAVAVMFPAFTYLIALVGANVRSNPK</sequence>
<dbReference type="Proteomes" id="UP000011572">
    <property type="component" value="Unassembled WGS sequence"/>
</dbReference>